<dbReference type="GO" id="GO:0004735">
    <property type="term" value="F:pyrroline-5-carboxylate reductase activity"/>
    <property type="evidence" value="ECO:0007669"/>
    <property type="project" value="UniProtKB-UniRule"/>
</dbReference>
<keyword evidence="5" id="KW-0641">Proline biosynthesis</keyword>
<reference evidence="10" key="1">
    <citation type="submission" date="2016-04" db="EMBL/GenBank/DDBJ databases">
        <authorList>
            <person name="Evans L.H."/>
            <person name="Alamgir A."/>
            <person name="Owens N."/>
            <person name="Weber N.D."/>
            <person name="Virtaneva K."/>
            <person name="Barbian K."/>
            <person name="Babar A."/>
            <person name="Rosenke K."/>
        </authorList>
    </citation>
    <scope>NUCLEOTIDE SEQUENCE [LARGE SCALE GENOMIC DNA]</scope>
    <source>
        <strain evidence="10">RUTW2-3</strain>
    </source>
</reference>
<dbReference type="PATRIC" id="fig|37923.10.peg.128"/>
<dbReference type="InterPro" id="IPR036291">
    <property type="entry name" value="NAD(P)-bd_dom_sf"/>
</dbReference>
<comment type="function">
    <text evidence="4 5">Catalyzes the reduction of 1-pyrroline-5-carboxylate (PCA) to L-proline.</text>
</comment>
<dbReference type="KEGG" id="rkr:I6G21_01905"/>
<feature type="domain" description="Pyrroline-5-carboxylate reductase catalytic N-terminal" evidence="8">
    <location>
        <begin position="6"/>
        <end position="106"/>
    </location>
</feature>
<dbReference type="AlphaFoldDB" id="A0A147E838"/>
<evidence type="ECO:0000313" key="13">
    <source>
        <dbReference type="Proteomes" id="UP000594975"/>
    </source>
</evidence>
<dbReference type="EMBL" id="LJBJ02000005">
    <property type="protein sequence ID" value="OAX52281.1"/>
    <property type="molecule type" value="Genomic_DNA"/>
</dbReference>
<dbReference type="Gene3D" id="3.40.50.720">
    <property type="entry name" value="NAD(P)-binding Rossmann-like Domain"/>
    <property type="match status" value="1"/>
</dbReference>
<comment type="catalytic activity">
    <reaction evidence="5">
        <text>L-proline + NAD(+) = (S)-1-pyrroline-5-carboxylate + NADH + 2 H(+)</text>
        <dbReference type="Rhea" id="RHEA:14105"/>
        <dbReference type="ChEBI" id="CHEBI:15378"/>
        <dbReference type="ChEBI" id="CHEBI:17388"/>
        <dbReference type="ChEBI" id="CHEBI:57540"/>
        <dbReference type="ChEBI" id="CHEBI:57945"/>
        <dbReference type="ChEBI" id="CHEBI:60039"/>
        <dbReference type="EC" id="1.5.1.2"/>
    </reaction>
</comment>
<comment type="pathway">
    <text evidence="5">Amino-acid biosynthesis; L-proline biosynthesis; L-proline from L-glutamate 5-semialdehyde: step 1/1.</text>
</comment>
<name>A0A147E838_9MICC</name>
<dbReference type="EMBL" id="CP065738">
    <property type="protein sequence ID" value="QPT53989.1"/>
    <property type="molecule type" value="Genomic_DNA"/>
</dbReference>
<dbReference type="Pfam" id="PF03807">
    <property type="entry name" value="F420_oxidored"/>
    <property type="match status" value="1"/>
</dbReference>
<comment type="catalytic activity">
    <reaction evidence="5">
        <text>L-proline + NADP(+) = (S)-1-pyrroline-5-carboxylate + NADPH + 2 H(+)</text>
        <dbReference type="Rhea" id="RHEA:14109"/>
        <dbReference type="ChEBI" id="CHEBI:15378"/>
        <dbReference type="ChEBI" id="CHEBI:17388"/>
        <dbReference type="ChEBI" id="CHEBI:57783"/>
        <dbReference type="ChEBI" id="CHEBI:58349"/>
        <dbReference type="ChEBI" id="CHEBI:60039"/>
        <dbReference type="EC" id="1.5.1.2"/>
    </reaction>
</comment>
<feature type="domain" description="Pyrroline-5-carboxylate reductase dimerisation" evidence="9">
    <location>
        <begin position="169"/>
        <end position="271"/>
    </location>
</feature>
<protein>
    <recommendedName>
        <fullName evidence="5 6">Pyrroline-5-carboxylate reductase</fullName>
        <shortName evidence="5">P5C reductase</shortName>
        <shortName evidence="5">P5CR</shortName>
        <ecNumber evidence="5 6">1.5.1.2</ecNumber>
    </recommendedName>
    <alternativeName>
        <fullName evidence="5">PCA reductase</fullName>
    </alternativeName>
</protein>
<dbReference type="STRING" id="37923.BK826_01450"/>
<dbReference type="GeneID" id="61262109"/>
<dbReference type="Pfam" id="PF14748">
    <property type="entry name" value="P5CR_dimer"/>
    <property type="match status" value="1"/>
</dbReference>
<evidence type="ECO:0000256" key="6">
    <source>
        <dbReference type="NCBIfam" id="TIGR00112"/>
    </source>
</evidence>
<evidence type="ECO:0000259" key="9">
    <source>
        <dbReference type="Pfam" id="PF14748"/>
    </source>
</evidence>
<evidence type="ECO:0000256" key="3">
    <source>
        <dbReference type="ARBA" id="ARBA00023002"/>
    </source>
</evidence>
<dbReference type="GO" id="GO:0005737">
    <property type="term" value="C:cytoplasm"/>
    <property type="evidence" value="ECO:0007669"/>
    <property type="project" value="UniProtKB-SubCell"/>
</dbReference>
<dbReference type="Proteomes" id="UP000053171">
    <property type="component" value="Unassembled WGS sequence"/>
</dbReference>
<gene>
    <name evidence="5" type="primary">proC</name>
    <name evidence="10" type="ORF">AN277_0203780</name>
    <name evidence="11" type="ORF">I6G21_01905</name>
</gene>
<accession>A0A147E838</accession>
<feature type="binding site" evidence="7">
    <location>
        <begin position="9"/>
        <end position="14"/>
    </location>
    <ligand>
        <name>NADP(+)</name>
        <dbReference type="ChEBI" id="CHEBI:58349"/>
    </ligand>
</feature>
<keyword evidence="12" id="KW-1185">Reference proteome</keyword>
<dbReference type="RefSeq" id="WP_058731624.1">
    <property type="nucleotide sequence ID" value="NZ_CP065738.1"/>
</dbReference>
<evidence type="ECO:0000259" key="8">
    <source>
        <dbReference type="Pfam" id="PF03807"/>
    </source>
</evidence>
<dbReference type="NCBIfam" id="TIGR00112">
    <property type="entry name" value="proC"/>
    <property type="match status" value="1"/>
</dbReference>
<dbReference type="SUPFAM" id="SSF51735">
    <property type="entry name" value="NAD(P)-binding Rossmann-fold domains"/>
    <property type="match status" value="1"/>
</dbReference>
<dbReference type="EC" id="1.5.1.2" evidence="5 6"/>
<dbReference type="Proteomes" id="UP000594975">
    <property type="component" value="Chromosome"/>
</dbReference>
<dbReference type="InterPro" id="IPR008927">
    <property type="entry name" value="6-PGluconate_DH-like_C_sf"/>
</dbReference>
<dbReference type="InterPro" id="IPR029036">
    <property type="entry name" value="P5CR_dimer"/>
</dbReference>
<feature type="binding site" evidence="7">
    <location>
        <position position="36"/>
    </location>
    <ligand>
        <name>NADP(+)</name>
        <dbReference type="ChEBI" id="CHEBI:58349"/>
    </ligand>
</feature>
<dbReference type="PANTHER" id="PTHR11645:SF0">
    <property type="entry name" value="PYRROLINE-5-CARBOXYLATE REDUCTASE 3"/>
    <property type="match status" value="1"/>
</dbReference>
<evidence type="ECO:0000256" key="4">
    <source>
        <dbReference type="ARBA" id="ARBA00058118"/>
    </source>
</evidence>
<dbReference type="FunFam" id="1.10.3730.10:FF:000001">
    <property type="entry name" value="Pyrroline-5-carboxylate reductase"/>
    <property type="match status" value="1"/>
</dbReference>
<comment type="similarity">
    <text evidence="1 5">Belongs to the pyrroline-5-carboxylate reductase family.</text>
</comment>
<evidence type="ECO:0000313" key="12">
    <source>
        <dbReference type="Proteomes" id="UP000053171"/>
    </source>
</evidence>
<feature type="binding site" evidence="7">
    <location>
        <position position="64"/>
    </location>
    <ligand>
        <name>NADPH</name>
        <dbReference type="ChEBI" id="CHEBI:57783"/>
    </ligand>
</feature>
<dbReference type="PANTHER" id="PTHR11645">
    <property type="entry name" value="PYRROLINE-5-CARBOXYLATE REDUCTASE"/>
    <property type="match status" value="1"/>
</dbReference>
<dbReference type="InterPro" id="IPR000304">
    <property type="entry name" value="Pyrroline-COOH_reductase"/>
</dbReference>
<sequence length="279" mass="28381">MSAPVIAFLGTGSMNGSILDGVLAGGADPSAVRATTRSATSAQRLAAEHPEITVLSEEDDERANLRAVDGADIVLLGVKPKGIQDLAASLAEALDPSTVVLSVAAGIDVAMLEQELPEGQPVVRSMPNTPSSVGRGVIALVPGTHAGEEALGLAKDVLRHSGTVLEVSEDQIGAITGVSGSGPAYAFFFAEALQQAGQALGLDEQTARLVAKETLAGAGELLHADDADPAALREAVTSPGGTTEQALKVFAEGGLVELTEKAVRASAEKGAAMEEQFRR</sequence>
<reference evidence="11 13" key="4">
    <citation type="submission" date="2020-12" db="EMBL/GenBank/DDBJ databases">
        <title>FDA dAtabase for Regulatory Grade micrObial Sequences (FDA-ARGOS): Supporting development and validation of Infectious Disease Dx tests.</title>
        <authorList>
            <person name="Sproer C."/>
            <person name="Gronow S."/>
            <person name="Severitt S."/>
            <person name="Schroder I."/>
            <person name="Tallon L."/>
            <person name="Sadzewicz L."/>
            <person name="Zhao X."/>
            <person name="Boylan J."/>
            <person name="Ott S."/>
            <person name="Bowen H."/>
            <person name="Vavikolanu K."/>
            <person name="Mehta A."/>
            <person name="Aluvathingal J."/>
            <person name="Nadendla S."/>
            <person name="Lowell S."/>
            <person name="Myers T."/>
            <person name="Yan Y."/>
            <person name="Sichtig H."/>
        </authorList>
    </citation>
    <scope>NUCLEOTIDE SEQUENCE [LARGE SCALE GENOMIC DNA]</scope>
    <source>
        <strain evidence="11 13">FDAARGOS_864</strain>
    </source>
</reference>
<evidence type="ECO:0000256" key="5">
    <source>
        <dbReference type="HAMAP-Rule" id="MF_01925"/>
    </source>
</evidence>
<dbReference type="Gene3D" id="1.10.3730.10">
    <property type="entry name" value="ProC C-terminal domain-like"/>
    <property type="match status" value="1"/>
</dbReference>
<dbReference type="UniPathway" id="UPA00098">
    <property type="reaction ID" value="UER00361"/>
</dbReference>
<evidence type="ECO:0000256" key="7">
    <source>
        <dbReference type="PIRSR" id="PIRSR000193-1"/>
    </source>
</evidence>
<evidence type="ECO:0000313" key="10">
    <source>
        <dbReference type="EMBL" id="OAX52281.1"/>
    </source>
</evidence>
<reference evidence="12" key="2">
    <citation type="submission" date="2016-04" db="EMBL/GenBank/DDBJ databases">
        <authorList>
            <person name="Waterworth S."/>
            <person name="Matcher G."/>
        </authorList>
    </citation>
    <scope>NUCLEOTIDE SEQUENCE [LARGE SCALE GENOMIC DNA]</scope>
    <source>
        <strain evidence="12">RuSp02-3</strain>
    </source>
</reference>
<evidence type="ECO:0000256" key="1">
    <source>
        <dbReference type="ARBA" id="ARBA00005525"/>
    </source>
</evidence>
<keyword evidence="3 5" id="KW-0560">Oxidoreductase</keyword>
<dbReference type="PIRSF" id="PIRSF000193">
    <property type="entry name" value="Pyrrol-5-carb_rd"/>
    <property type="match status" value="1"/>
</dbReference>
<evidence type="ECO:0000313" key="11">
    <source>
        <dbReference type="EMBL" id="QPT53989.1"/>
    </source>
</evidence>
<proteinExistence type="inferred from homology"/>
<reference evidence="10 12" key="3">
    <citation type="submission" date="2016-06" db="EMBL/GenBank/DDBJ databases">
        <title>Identification of putative biosynthetic pathways for the production of bioactive secondary metabolites by the marine actinomycete Kocuria kristinae RUTW2-3.</title>
        <authorList>
            <person name="Waterworth S.C."/>
            <person name="Walmsley T.A."/>
            <person name="Matongo T."/>
            <person name="Davies-Coleman M.T."/>
            <person name="Dorrington R.A."/>
        </authorList>
    </citation>
    <scope>NUCLEOTIDE SEQUENCE [LARGE SCALE GENOMIC DNA]</scope>
    <source>
        <strain evidence="12">RuSp02-3</strain>
        <strain evidence="10">RUTW2-3</strain>
    </source>
</reference>
<dbReference type="GO" id="GO:0055129">
    <property type="term" value="P:L-proline biosynthetic process"/>
    <property type="evidence" value="ECO:0007669"/>
    <property type="project" value="UniProtKB-UniRule"/>
</dbReference>
<dbReference type="InterPro" id="IPR028939">
    <property type="entry name" value="P5C_Rdtase_cat_N"/>
</dbReference>
<keyword evidence="5" id="KW-0028">Amino-acid biosynthesis</keyword>
<evidence type="ECO:0000256" key="2">
    <source>
        <dbReference type="ARBA" id="ARBA00022857"/>
    </source>
</evidence>
<dbReference type="HAMAP" id="MF_01925">
    <property type="entry name" value="P5C_reductase"/>
    <property type="match status" value="1"/>
</dbReference>
<keyword evidence="5" id="KW-0963">Cytoplasm</keyword>
<organism evidence="11 13">
    <name type="scientific">Rothia kristinae</name>
    <dbReference type="NCBI Taxonomy" id="37923"/>
    <lineage>
        <taxon>Bacteria</taxon>
        <taxon>Bacillati</taxon>
        <taxon>Actinomycetota</taxon>
        <taxon>Actinomycetes</taxon>
        <taxon>Micrococcales</taxon>
        <taxon>Micrococcaceae</taxon>
        <taxon>Rothia</taxon>
    </lineage>
</organism>
<dbReference type="SUPFAM" id="SSF48179">
    <property type="entry name" value="6-phosphogluconate dehydrogenase C-terminal domain-like"/>
    <property type="match status" value="1"/>
</dbReference>
<comment type="subcellular location">
    <subcellularLocation>
        <location evidence="5">Cytoplasm</location>
    </subcellularLocation>
</comment>
<keyword evidence="2 5" id="KW-0521">NADP</keyword>